<feature type="transmembrane region" description="Helical" evidence="1">
    <location>
        <begin position="61"/>
        <end position="82"/>
    </location>
</feature>
<keyword evidence="1" id="KW-0472">Membrane</keyword>
<dbReference type="Proteomes" id="UP000828251">
    <property type="component" value="Unassembled WGS sequence"/>
</dbReference>
<name>A0A9D3U9S1_9ROSI</name>
<reference evidence="2 3" key="1">
    <citation type="journal article" date="2021" name="Plant Biotechnol. J.">
        <title>Multi-omics assisted identification of the key and species-specific regulatory components of drought-tolerant mechanisms in Gossypium stocksii.</title>
        <authorList>
            <person name="Yu D."/>
            <person name="Ke L."/>
            <person name="Zhang D."/>
            <person name="Wu Y."/>
            <person name="Sun Y."/>
            <person name="Mei J."/>
            <person name="Sun J."/>
            <person name="Sun Y."/>
        </authorList>
    </citation>
    <scope>NUCLEOTIDE SEQUENCE [LARGE SCALE GENOMIC DNA]</scope>
    <source>
        <strain evidence="3">cv. E1</strain>
        <tissue evidence="2">Leaf</tissue>
    </source>
</reference>
<dbReference type="AlphaFoldDB" id="A0A9D3U9S1"/>
<proteinExistence type="predicted"/>
<evidence type="ECO:0000256" key="1">
    <source>
        <dbReference type="SAM" id="Phobius"/>
    </source>
</evidence>
<sequence>MFEQEQPNILQVYLIDQLHFGPICMMSLFFLLLLYYDPNSVILPTSLLIAISEDKLQKHYLVKYHGCIFIFFYCLRYSFISFQYSNPLPIHIFLHFKFILFITMRFFSLSNS</sequence>
<gene>
    <name evidence="2" type="ORF">J1N35_044706</name>
</gene>
<keyword evidence="3" id="KW-1185">Reference proteome</keyword>
<evidence type="ECO:0000313" key="2">
    <source>
        <dbReference type="EMBL" id="KAH1032532.1"/>
    </source>
</evidence>
<feature type="transmembrane region" description="Helical" evidence="1">
    <location>
        <begin position="20"/>
        <end position="36"/>
    </location>
</feature>
<keyword evidence="1" id="KW-1133">Transmembrane helix</keyword>
<feature type="transmembrane region" description="Helical" evidence="1">
    <location>
        <begin position="88"/>
        <end position="107"/>
    </location>
</feature>
<organism evidence="2 3">
    <name type="scientific">Gossypium stocksii</name>
    <dbReference type="NCBI Taxonomy" id="47602"/>
    <lineage>
        <taxon>Eukaryota</taxon>
        <taxon>Viridiplantae</taxon>
        <taxon>Streptophyta</taxon>
        <taxon>Embryophyta</taxon>
        <taxon>Tracheophyta</taxon>
        <taxon>Spermatophyta</taxon>
        <taxon>Magnoliopsida</taxon>
        <taxon>eudicotyledons</taxon>
        <taxon>Gunneridae</taxon>
        <taxon>Pentapetalae</taxon>
        <taxon>rosids</taxon>
        <taxon>malvids</taxon>
        <taxon>Malvales</taxon>
        <taxon>Malvaceae</taxon>
        <taxon>Malvoideae</taxon>
        <taxon>Gossypium</taxon>
    </lineage>
</organism>
<dbReference type="EMBL" id="JAIQCV010000013">
    <property type="protein sequence ID" value="KAH1032532.1"/>
    <property type="molecule type" value="Genomic_DNA"/>
</dbReference>
<keyword evidence="1" id="KW-0812">Transmembrane</keyword>
<accession>A0A9D3U9S1</accession>
<comment type="caution">
    <text evidence="2">The sequence shown here is derived from an EMBL/GenBank/DDBJ whole genome shotgun (WGS) entry which is preliminary data.</text>
</comment>
<evidence type="ECO:0000313" key="3">
    <source>
        <dbReference type="Proteomes" id="UP000828251"/>
    </source>
</evidence>
<protein>
    <submittedName>
        <fullName evidence="2">Uncharacterized protein</fullName>
    </submittedName>
</protein>